<dbReference type="SUPFAM" id="SSF55729">
    <property type="entry name" value="Acyl-CoA N-acyltransferases (Nat)"/>
    <property type="match status" value="1"/>
</dbReference>
<organism evidence="2 3">
    <name type="scientific">Brachyspira suanatina</name>
    <dbReference type="NCBI Taxonomy" id="381802"/>
    <lineage>
        <taxon>Bacteria</taxon>
        <taxon>Pseudomonadati</taxon>
        <taxon>Spirochaetota</taxon>
        <taxon>Spirochaetia</taxon>
        <taxon>Brachyspirales</taxon>
        <taxon>Brachyspiraceae</taxon>
        <taxon>Brachyspira</taxon>
    </lineage>
</organism>
<dbReference type="InterPro" id="IPR016181">
    <property type="entry name" value="Acyl_CoA_acyltransferase"/>
</dbReference>
<dbReference type="EMBL" id="CVLB01000001">
    <property type="protein sequence ID" value="CRF32129.1"/>
    <property type="molecule type" value="Genomic_DNA"/>
</dbReference>
<evidence type="ECO:0000313" key="3">
    <source>
        <dbReference type="Proteomes" id="UP000043763"/>
    </source>
</evidence>
<feature type="region of interest" description="Disordered" evidence="1">
    <location>
        <begin position="144"/>
        <end position="167"/>
    </location>
</feature>
<name>A0A0G4K5F4_9SPIR</name>
<dbReference type="AlphaFoldDB" id="A0A0G4K5F4"/>
<protein>
    <submittedName>
        <fullName evidence="2">Uncharacterized protein</fullName>
    </submittedName>
</protein>
<proteinExistence type="predicted"/>
<dbReference type="RefSeq" id="WP_048593718.1">
    <property type="nucleotide sequence ID" value="NZ_CVLB01000001.1"/>
</dbReference>
<sequence length="167" mass="19129">MPPVIIEHEEYPSVVVIEYNSIYRNELQNFIHNIKIKDNKEEVFVEPYFNKILHTNNTNIGLLTIDGRINGYYYINKEGVLKYIYMNYPYRRNGFAKLLLTHAIKANPNIQFEKNANQAYTRLISSPIFEDVLKGNSSGAFDNSSGSMDTFEDLSGGGSKEGELTLF</sequence>
<dbReference type="Gene3D" id="3.40.630.30">
    <property type="match status" value="1"/>
</dbReference>
<gene>
    <name evidence="2" type="ORF">BRSU_0598</name>
</gene>
<reference evidence="3" key="1">
    <citation type="submission" date="2015-04" db="EMBL/GenBank/DDBJ databases">
        <authorList>
            <person name="Mushtaq Mamoona"/>
        </authorList>
    </citation>
    <scope>NUCLEOTIDE SEQUENCE [LARGE SCALE GENOMIC DNA]</scope>
    <source>
        <strain evidence="3">AN4859/03</strain>
    </source>
</reference>
<dbReference type="OrthoDB" id="308466at2"/>
<accession>A0A0G4K5F4</accession>
<evidence type="ECO:0000313" key="2">
    <source>
        <dbReference type="EMBL" id="CRF32129.1"/>
    </source>
</evidence>
<dbReference type="Proteomes" id="UP000043763">
    <property type="component" value="Unassembled WGS sequence"/>
</dbReference>
<keyword evidence="3" id="KW-1185">Reference proteome</keyword>
<evidence type="ECO:0000256" key="1">
    <source>
        <dbReference type="SAM" id="MobiDB-lite"/>
    </source>
</evidence>